<dbReference type="CDD" id="cd00093">
    <property type="entry name" value="HTH_XRE"/>
    <property type="match status" value="1"/>
</dbReference>
<dbReference type="PROSITE" id="PS50943">
    <property type="entry name" value="HTH_CROC1"/>
    <property type="match status" value="1"/>
</dbReference>
<dbReference type="Gene3D" id="1.10.260.40">
    <property type="entry name" value="lambda repressor-like DNA-binding domains"/>
    <property type="match status" value="1"/>
</dbReference>
<sequence length="67" mass="7259">MPNKTTKLAGLRRKKGLSQIELSHATGIKQSRISEFETGRIPTANMTLKTAVTLAEALGVHAEDLLD</sequence>
<feature type="domain" description="HTH cro/C1-type" evidence="1">
    <location>
        <begin position="8"/>
        <end position="65"/>
    </location>
</feature>
<name>A0AA43T4C9_9BIFI</name>
<dbReference type="RefSeq" id="WP_276609137.1">
    <property type="nucleotide sequence ID" value="NZ_JAOPMG010000004.1"/>
</dbReference>
<evidence type="ECO:0000259" key="1">
    <source>
        <dbReference type="PROSITE" id="PS50943"/>
    </source>
</evidence>
<dbReference type="SMART" id="SM00530">
    <property type="entry name" value="HTH_XRE"/>
    <property type="match status" value="1"/>
</dbReference>
<evidence type="ECO:0000313" key="3">
    <source>
        <dbReference type="Proteomes" id="UP001161916"/>
    </source>
</evidence>
<dbReference type="AlphaFoldDB" id="A0AA43T4C9"/>
<dbReference type="Pfam" id="PF01381">
    <property type="entry name" value="HTH_3"/>
    <property type="match status" value="1"/>
</dbReference>
<proteinExistence type="predicted"/>
<accession>A0AA43T4C9</accession>
<dbReference type="EMBL" id="JAOPMH010000007">
    <property type="protein sequence ID" value="MDH7890375.1"/>
    <property type="molecule type" value="Genomic_DNA"/>
</dbReference>
<gene>
    <name evidence="2" type="ORF">OB951_07200</name>
</gene>
<dbReference type="GO" id="GO:0003677">
    <property type="term" value="F:DNA binding"/>
    <property type="evidence" value="ECO:0007669"/>
    <property type="project" value="InterPro"/>
</dbReference>
<dbReference type="SUPFAM" id="SSF47413">
    <property type="entry name" value="lambda repressor-like DNA-binding domains"/>
    <property type="match status" value="1"/>
</dbReference>
<reference evidence="2" key="2">
    <citation type="journal article" date="2023" name="Gut Microbes">
        <title>Characterization of Bifidobacterium kashiwanohense that utilizes both milk- and plant-derived oligosaccharides.</title>
        <authorList>
            <person name="Orihara K."/>
            <person name="Yahagi K."/>
            <person name="Saito Y."/>
            <person name="Watanabe Y."/>
            <person name="Sasai T."/>
            <person name="Hara T."/>
            <person name="Tsukuda N."/>
            <person name="Oki K."/>
            <person name="Fujimoto J."/>
            <person name="Matsuki T."/>
        </authorList>
    </citation>
    <scope>NUCLEOTIDE SEQUENCE</scope>
    <source>
        <strain evidence="2">YIT 13062</strain>
    </source>
</reference>
<comment type="caution">
    <text evidence="2">The sequence shown here is derived from an EMBL/GenBank/DDBJ whole genome shotgun (WGS) entry which is preliminary data.</text>
</comment>
<reference evidence="2" key="1">
    <citation type="submission" date="2022-09" db="EMBL/GenBank/DDBJ databases">
        <authorList>
            <person name="Orihara K."/>
        </authorList>
    </citation>
    <scope>NUCLEOTIDE SEQUENCE</scope>
    <source>
        <strain evidence="2">YIT 13062</strain>
    </source>
</reference>
<protein>
    <submittedName>
        <fullName evidence="2">Helix-turn-helix domain-containing protein</fullName>
    </submittedName>
</protein>
<dbReference type="InterPro" id="IPR010982">
    <property type="entry name" value="Lambda_DNA-bd_dom_sf"/>
</dbReference>
<dbReference type="InterPro" id="IPR001387">
    <property type="entry name" value="Cro/C1-type_HTH"/>
</dbReference>
<organism evidence="2 3">
    <name type="scientific">Bifidobacterium catenulatum subsp. kashiwanohense</name>
    <dbReference type="NCBI Taxonomy" id="630129"/>
    <lineage>
        <taxon>Bacteria</taxon>
        <taxon>Bacillati</taxon>
        <taxon>Actinomycetota</taxon>
        <taxon>Actinomycetes</taxon>
        <taxon>Bifidobacteriales</taxon>
        <taxon>Bifidobacteriaceae</taxon>
        <taxon>Bifidobacterium</taxon>
    </lineage>
</organism>
<dbReference type="Proteomes" id="UP001161916">
    <property type="component" value="Unassembled WGS sequence"/>
</dbReference>
<evidence type="ECO:0000313" key="2">
    <source>
        <dbReference type="EMBL" id="MDH7890375.1"/>
    </source>
</evidence>